<dbReference type="AlphaFoldDB" id="A0A699X1Y5"/>
<feature type="region of interest" description="Disordered" evidence="1">
    <location>
        <begin position="1"/>
        <end position="64"/>
    </location>
</feature>
<reference evidence="2" key="1">
    <citation type="journal article" date="2019" name="Sci. Rep.">
        <title>Draft genome of Tanacetum cinerariifolium, the natural source of mosquito coil.</title>
        <authorList>
            <person name="Yamashiro T."/>
            <person name="Shiraishi A."/>
            <person name="Satake H."/>
            <person name="Nakayama K."/>
        </authorList>
    </citation>
    <scope>NUCLEOTIDE SEQUENCE</scope>
</reference>
<feature type="non-terminal residue" evidence="2">
    <location>
        <position position="64"/>
    </location>
</feature>
<accession>A0A699X1Y5</accession>
<proteinExistence type="predicted"/>
<protein>
    <submittedName>
        <fullName evidence="2">Uncharacterized protein</fullName>
    </submittedName>
</protein>
<sequence>MLHEAFEELTSGLGAERYPPDPVAGLPPARAHRHQLARGPGELDRDRKQPARCPAAPIARGGRA</sequence>
<gene>
    <name evidence="2" type="ORF">Tci_926071</name>
</gene>
<comment type="caution">
    <text evidence="2">The sequence shown here is derived from an EMBL/GenBank/DDBJ whole genome shotgun (WGS) entry which is preliminary data.</text>
</comment>
<evidence type="ECO:0000313" key="2">
    <source>
        <dbReference type="EMBL" id="GFD54102.1"/>
    </source>
</evidence>
<evidence type="ECO:0000256" key="1">
    <source>
        <dbReference type="SAM" id="MobiDB-lite"/>
    </source>
</evidence>
<name>A0A699X1Y5_TANCI</name>
<dbReference type="EMBL" id="BKCJ011802350">
    <property type="protein sequence ID" value="GFD54102.1"/>
    <property type="molecule type" value="Genomic_DNA"/>
</dbReference>
<organism evidence="2">
    <name type="scientific">Tanacetum cinerariifolium</name>
    <name type="common">Dalmatian daisy</name>
    <name type="synonym">Chrysanthemum cinerariifolium</name>
    <dbReference type="NCBI Taxonomy" id="118510"/>
    <lineage>
        <taxon>Eukaryota</taxon>
        <taxon>Viridiplantae</taxon>
        <taxon>Streptophyta</taxon>
        <taxon>Embryophyta</taxon>
        <taxon>Tracheophyta</taxon>
        <taxon>Spermatophyta</taxon>
        <taxon>Magnoliopsida</taxon>
        <taxon>eudicotyledons</taxon>
        <taxon>Gunneridae</taxon>
        <taxon>Pentapetalae</taxon>
        <taxon>asterids</taxon>
        <taxon>campanulids</taxon>
        <taxon>Asterales</taxon>
        <taxon>Asteraceae</taxon>
        <taxon>Asteroideae</taxon>
        <taxon>Anthemideae</taxon>
        <taxon>Anthemidinae</taxon>
        <taxon>Tanacetum</taxon>
    </lineage>
</organism>